<sequence length="577" mass="62837">MSLTLQEMAKLKYVDDSSLSVMEEGHMNFTDQIIENSDNLTGPTEPETMSTIELTPENPSSLADSLNMDNDSISNVKSSFDDFADGVSGSFSSSINKGENAVKSSLDTITSSITSITKSASEAVDNAVSRVFSSVDQTGDLAGKKLTSFSTDLREASSKAAVVAVDVLRRTIVALEDSISNGASFVVYSYGTTKELLPPEIRDALNLSEETVVKVSRPVGPALQQVSVALEGLERSLGLDPNDPIVPFVLFLGTSTTLWVFYWLWTYGGYSGDLSPKSTLELLKGKENAVLIDVRPEVMRERDGVPDLRRGARFRYASAYLPEFGGTVRKLLRGGQELDDTLTAAVIRNLKIVRRSKGIARSLRKLGIKRPYLVHGGFQSWVKQGLRVKELKSETAITILNEDAEAILEDINPSPLQVLGYGVGFVAALYALLDLVSVIKLKTKVNSHYLLTRTTGFWILLVAVSGRRHYSLLVLLVLVRLFIGVLLRMRHAEDFRQDVRLLVAPVQLGAQAFSWVAGKVETSRPGLPTSPSSIDVQNRVLQAAAKLESQPSDTEGSQDTSPESVASMNENVDLSEA</sequence>
<evidence type="ECO:0000313" key="1">
    <source>
        <dbReference type="EMBL" id="KAJ4723767.1"/>
    </source>
</evidence>
<dbReference type="EMBL" id="CM051396">
    <property type="protein sequence ID" value="KAJ4723767.1"/>
    <property type="molecule type" value="Genomic_DNA"/>
</dbReference>
<proteinExistence type="predicted"/>
<reference evidence="1 2" key="1">
    <citation type="journal article" date="2023" name="Science">
        <title>Complex scaffold remodeling in plant triterpene biosynthesis.</title>
        <authorList>
            <person name="De La Pena R."/>
            <person name="Hodgson H."/>
            <person name="Liu J.C."/>
            <person name="Stephenson M.J."/>
            <person name="Martin A.C."/>
            <person name="Owen C."/>
            <person name="Harkess A."/>
            <person name="Leebens-Mack J."/>
            <person name="Jimenez L.E."/>
            <person name="Osbourn A."/>
            <person name="Sattely E.S."/>
        </authorList>
    </citation>
    <scope>NUCLEOTIDE SEQUENCE [LARGE SCALE GENOMIC DNA]</scope>
    <source>
        <strain evidence="2">cv. JPN11</strain>
        <tissue evidence="1">Leaf</tissue>
    </source>
</reference>
<keyword evidence="2" id="KW-1185">Reference proteome</keyword>
<accession>A0ACC1YKR0</accession>
<name>A0ACC1YKR0_MELAZ</name>
<gene>
    <name evidence="1" type="ORF">OWV82_007096</name>
</gene>
<evidence type="ECO:0000313" key="2">
    <source>
        <dbReference type="Proteomes" id="UP001164539"/>
    </source>
</evidence>
<comment type="caution">
    <text evidence="1">The sequence shown here is derived from an EMBL/GenBank/DDBJ whole genome shotgun (WGS) entry which is preliminary data.</text>
</comment>
<protein>
    <submittedName>
        <fullName evidence="1">Calcium sensing receptor, chloroplastic-like</fullName>
    </submittedName>
</protein>
<organism evidence="1 2">
    <name type="scientific">Melia azedarach</name>
    <name type="common">Chinaberry tree</name>
    <dbReference type="NCBI Taxonomy" id="155640"/>
    <lineage>
        <taxon>Eukaryota</taxon>
        <taxon>Viridiplantae</taxon>
        <taxon>Streptophyta</taxon>
        <taxon>Embryophyta</taxon>
        <taxon>Tracheophyta</taxon>
        <taxon>Spermatophyta</taxon>
        <taxon>Magnoliopsida</taxon>
        <taxon>eudicotyledons</taxon>
        <taxon>Gunneridae</taxon>
        <taxon>Pentapetalae</taxon>
        <taxon>rosids</taxon>
        <taxon>malvids</taxon>
        <taxon>Sapindales</taxon>
        <taxon>Meliaceae</taxon>
        <taxon>Melia</taxon>
    </lineage>
</organism>
<dbReference type="Proteomes" id="UP001164539">
    <property type="component" value="Chromosome 3"/>
</dbReference>